<dbReference type="Proteomes" id="UP000321408">
    <property type="component" value="Chromosome"/>
</dbReference>
<evidence type="ECO:0000313" key="1">
    <source>
        <dbReference type="EMBL" id="QEE17306.1"/>
    </source>
</evidence>
<organism evidence="1 2">
    <name type="scientific">Promethearchaeum syntrophicum</name>
    <dbReference type="NCBI Taxonomy" id="2594042"/>
    <lineage>
        <taxon>Archaea</taxon>
        <taxon>Promethearchaeati</taxon>
        <taxon>Promethearchaeota</taxon>
        <taxon>Promethearchaeia</taxon>
        <taxon>Promethearchaeales</taxon>
        <taxon>Promethearchaeaceae</taxon>
        <taxon>Promethearchaeum</taxon>
    </lineage>
</organism>
<keyword evidence="2" id="KW-1185">Reference proteome</keyword>
<sequence>MTNYQYSQTLEILVSLIRLENIDYFIMSNEEFSADFEPRVMQFDGFAKIPAGKLLQDIKISGFGNIGGNFECDSLHTEGFLRAKGNLVLHGDFKCEGAFTCKGKLKCEQDVHIEGATSIKDSVNINGSIHIEGAFKCKDHLRAVKGALFAGSTKVKGDVSSHGTIKILGRGKISGNIVGENLIIEISDDVTLPFSKRSLVMGDIAVKEKVSINNIKVLGEIQGRNVHIGENSEIQGKVFYVDEIDISSDALLMYEPVKISADQLPK</sequence>
<evidence type="ECO:0000313" key="2">
    <source>
        <dbReference type="Proteomes" id="UP000321408"/>
    </source>
</evidence>
<dbReference type="EMBL" id="CP042905">
    <property type="protein sequence ID" value="QEE17306.1"/>
    <property type="molecule type" value="Genomic_DNA"/>
</dbReference>
<dbReference type="KEGG" id="psyt:DSAG12_03139"/>
<reference evidence="1 2" key="1">
    <citation type="journal article" date="2020" name="Nature">
        <title>Isolation of an archaeon at the prokaryote-eukaryote interface.</title>
        <authorList>
            <person name="Imachi H."/>
            <person name="Nobu M.K."/>
            <person name="Nakahara N."/>
            <person name="Morono Y."/>
            <person name="Ogawara M."/>
            <person name="Takaki Y."/>
            <person name="Takano Y."/>
            <person name="Uematsu K."/>
            <person name="Ikuta T."/>
            <person name="Ito M."/>
            <person name="Matsui Y."/>
            <person name="Miyazaki M."/>
            <person name="Murata K."/>
            <person name="Saito Y."/>
            <person name="Sakai S."/>
            <person name="Song C."/>
            <person name="Tasumi E."/>
            <person name="Yamanaka Y."/>
            <person name="Yamaguchi T."/>
            <person name="Kamagata Y."/>
            <person name="Tamaki H."/>
            <person name="Takai K."/>
        </authorList>
    </citation>
    <scope>NUCLEOTIDE SEQUENCE [LARGE SCALE GENOMIC DNA]</scope>
    <source>
        <strain evidence="1 2">MK-D1</strain>
    </source>
</reference>
<dbReference type="Gene3D" id="2.160.10.10">
    <property type="entry name" value="Hexapeptide repeat proteins"/>
    <property type="match status" value="1"/>
</dbReference>
<dbReference type="GeneID" id="41331108"/>
<dbReference type="RefSeq" id="WP_147664201.1">
    <property type="nucleotide sequence ID" value="NZ_CP042905.2"/>
</dbReference>
<proteinExistence type="predicted"/>
<dbReference type="AlphaFoldDB" id="A0A5B9DEZ9"/>
<gene>
    <name evidence="1" type="ORF">DSAG12_03139</name>
</gene>
<reference evidence="1 2" key="2">
    <citation type="journal article" date="2024" name="Int. J. Syst. Evol. Microbiol.">
        <title>Promethearchaeum syntrophicum gen. nov., sp. nov., an anaerobic, obligately syntrophic archaeon, the first isolate of the lineage 'Asgard' archaea, and proposal of the new archaeal phylum Promethearchaeota phyl. nov. and kingdom Promethearchaeati regn. nov.</title>
        <authorList>
            <person name="Imachi H."/>
            <person name="Nobu M.K."/>
            <person name="Kato S."/>
            <person name="Takaki Y."/>
            <person name="Miyazaki M."/>
            <person name="Miyata M."/>
            <person name="Ogawara M."/>
            <person name="Saito Y."/>
            <person name="Sakai S."/>
            <person name="Tahara Y.O."/>
            <person name="Takano Y."/>
            <person name="Tasumi E."/>
            <person name="Uematsu K."/>
            <person name="Yoshimura T."/>
            <person name="Itoh T."/>
            <person name="Ohkuma M."/>
            <person name="Takai K."/>
        </authorList>
    </citation>
    <scope>NUCLEOTIDE SEQUENCE [LARGE SCALE GENOMIC DNA]</scope>
    <source>
        <strain evidence="1 2">MK-D1</strain>
    </source>
</reference>
<name>A0A5B9DEZ9_9ARCH</name>
<accession>A0A5B9DEZ9</accession>
<protein>
    <submittedName>
        <fullName evidence="1">Polymer-forming cytoskeletal protein</fullName>
    </submittedName>
</protein>